<accession>A0A0D3E9G9</accession>
<dbReference type="HOGENOM" id="CLU_445238_0_0_1"/>
<evidence type="ECO:0000313" key="2">
    <source>
        <dbReference type="Proteomes" id="UP000032141"/>
    </source>
</evidence>
<protein>
    <submittedName>
        <fullName evidence="1">Uncharacterized protein</fullName>
    </submittedName>
</protein>
<organism evidence="1 2">
    <name type="scientific">Brassica oleracea var. oleracea</name>
    <dbReference type="NCBI Taxonomy" id="109376"/>
    <lineage>
        <taxon>Eukaryota</taxon>
        <taxon>Viridiplantae</taxon>
        <taxon>Streptophyta</taxon>
        <taxon>Embryophyta</taxon>
        <taxon>Tracheophyta</taxon>
        <taxon>Spermatophyta</taxon>
        <taxon>Magnoliopsida</taxon>
        <taxon>eudicotyledons</taxon>
        <taxon>Gunneridae</taxon>
        <taxon>Pentapetalae</taxon>
        <taxon>rosids</taxon>
        <taxon>malvids</taxon>
        <taxon>Brassicales</taxon>
        <taxon>Brassicaceae</taxon>
        <taxon>Brassiceae</taxon>
        <taxon>Brassica</taxon>
    </lineage>
</organism>
<reference evidence="1 2" key="1">
    <citation type="journal article" date="2014" name="Genome Biol.">
        <title>Transcriptome and methylome profiling reveals relics of genome dominance in the mesopolyploid Brassica oleracea.</title>
        <authorList>
            <person name="Parkin I.A."/>
            <person name="Koh C."/>
            <person name="Tang H."/>
            <person name="Robinson S.J."/>
            <person name="Kagale S."/>
            <person name="Clarke W.E."/>
            <person name="Town C.D."/>
            <person name="Nixon J."/>
            <person name="Krishnakumar V."/>
            <person name="Bidwell S.L."/>
            <person name="Denoeud F."/>
            <person name="Belcram H."/>
            <person name="Links M.G."/>
            <person name="Just J."/>
            <person name="Clarke C."/>
            <person name="Bender T."/>
            <person name="Huebert T."/>
            <person name="Mason A.S."/>
            <person name="Pires J.C."/>
            <person name="Barker G."/>
            <person name="Moore J."/>
            <person name="Walley P.G."/>
            <person name="Manoli S."/>
            <person name="Batley J."/>
            <person name="Edwards D."/>
            <person name="Nelson M.N."/>
            <person name="Wang X."/>
            <person name="Paterson A.H."/>
            <person name="King G."/>
            <person name="Bancroft I."/>
            <person name="Chalhoub B."/>
            <person name="Sharpe A.G."/>
        </authorList>
    </citation>
    <scope>NUCLEOTIDE SEQUENCE</scope>
    <source>
        <strain evidence="1 2">cv. TO1000</strain>
    </source>
</reference>
<proteinExistence type="predicted"/>
<evidence type="ECO:0000313" key="1">
    <source>
        <dbReference type="EnsemblPlants" id="Bo9g094190.1"/>
    </source>
</evidence>
<name>A0A0D3E9G9_BRAOL</name>
<dbReference type="Proteomes" id="UP000032141">
    <property type="component" value="Chromosome C9"/>
</dbReference>
<reference evidence="1" key="2">
    <citation type="submission" date="2015-03" db="UniProtKB">
        <authorList>
            <consortium name="EnsemblPlants"/>
        </authorList>
    </citation>
    <scope>IDENTIFICATION</scope>
</reference>
<dbReference type="Gramene" id="Bo9g094190.1">
    <property type="protein sequence ID" value="Bo9g094190.1"/>
    <property type="gene ID" value="Bo9g094190"/>
</dbReference>
<dbReference type="AlphaFoldDB" id="A0A0D3E9G9"/>
<dbReference type="EnsemblPlants" id="Bo9g094190.1">
    <property type="protein sequence ID" value="Bo9g094190.1"/>
    <property type="gene ID" value="Bo9g094190"/>
</dbReference>
<sequence>QIRYNYRITSLNKYPVGAIGLKQTKIEGCKGIVKTLCLSIWVQFPRILHPMKWLVLAKNGAPKLNEQSICALNPGSKKLICRKGIDYDYFESCFEVRKSLYDHQHDARRSDHIFNLAQLKDASEEDKTDSGLSQMAKILVHEVQHSIKLVTESENCWRALAWNTALNICNPLAFVVILLCTDRINYPLILTPLCEEAEDTSSDCYFSDVCVCFLFRLRSSSFTCFTASYPHEKPGLERCGKPLQTTGKMCACAYYELEIRKFMKQVKISKSDQVRLNTLEKRNKAKQSPEKNQELEQEQIFWKNMKDFEICKVAMQVTRQWNYTMHERQPHLTVLSIENGALKCLEEISGISSSGFLKFQKPERKTKQSLFACLRFIANDFGQGLRSGVYSLCYHETEIHAYFLRFCRTSSGYEFAEQVQDMNLQPKVVRMAEMEELRVEVKGESRFTFRQVQISSLPVEYDITLEGYITRLETVRHVELEVHHKWLRFLFMKFNIQVWHHFRRLYYSAGDVRRVKLEGLRSDIYLQCNQSLNQEPYEFSGTMKQVLQNKFSIRISNKTSLDGRIFDEVELITKKIIIKGQERQSVHFTVVVVIPFGISPEKFEDKFTACGVDL</sequence>
<keyword evidence="2" id="KW-1185">Reference proteome</keyword>